<dbReference type="Proteomes" id="UP000180215">
    <property type="component" value="Unassembled WGS sequence"/>
</dbReference>
<dbReference type="EMBL" id="MNAO01000022">
    <property type="protein sequence ID" value="OHV17760.1"/>
    <property type="molecule type" value="Genomic_DNA"/>
</dbReference>
<accession>A0A1S1P7Z0</accession>
<evidence type="ECO:0000313" key="2">
    <source>
        <dbReference type="EMBL" id="OHV17760.1"/>
    </source>
</evidence>
<dbReference type="Gene3D" id="1.20.5.340">
    <property type="match status" value="1"/>
</dbReference>
<evidence type="ECO:0008006" key="4">
    <source>
        <dbReference type="Google" id="ProtNLM"/>
    </source>
</evidence>
<proteinExistence type="predicted"/>
<dbReference type="NCBIfam" id="NF040662">
    <property type="entry name" value="attach_TipJ_rel"/>
    <property type="match status" value="1"/>
</dbReference>
<keyword evidence="1" id="KW-0472">Membrane</keyword>
<evidence type="ECO:0000256" key="1">
    <source>
        <dbReference type="SAM" id="Phobius"/>
    </source>
</evidence>
<organism evidence="2 3">
    <name type="scientific">Methylorubrum extorquens</name>
    <name type="common">Methylobacterium dichloromethanicum</name>
    <name type="synonym">Methylobacterium extorquens</name>
    <dbReference type="NCBI Taxonomy" id="408"/>
    <lineage>
        <taxon>Bacteria</taxon>
        <taxon>Pseudomonadati</taxon>
        <taxon>Pseudomonadota</taxon>
        <taxon>Alphaproteobacteria</taxon>
        <taxon>Hyphomicrobiales</taxon>
        <taxon>Methylobacteriaceae</taxon>
        <taxon>Methylorubrum</taxon>
    </lineage>
</organism>
<evidence type="ECO:0000313" key="3">
    <source>
        <dbReference type="Proteomes" id="UP000180215"/>
    </source>
</evidence>
<comment type="caution">
    <text evidence="2">The sequence shown here is derived from an EMBL/GenBank/DDBJ whole genome shotgun (WGS) entry which is preliminary data.</text>
</comment>
<name>A0A1S1P7Z0_METEX</name>
<reference evidence="2 3" key="1">
    <citation type="submission" date="2016-10" db="EMBL/GenBank/DDBJ databases">
        <title>Draft genome sequence of Methylobacterium extorquens CP3, a seed endophyte of Crotalaria pumila with plant growth-promoting and metal tolerance properties.</title>
        <authorList>
            <person name="Sanchez-Lopez A.S."/>
            <person name="Van Hamme J.D."/>
            <person name="Thijs S."/>
            <person name="Mcammond B.M."/>
            <person name="Stevens V."/>
            <person name="Gonzalez-Chavez M.D.C."/>
            <person name="Vangronsveld J."/>
        </authorList>
    </citation>
    <scope>NUCLEOTIDE SEQUENCE [LARGE SCALE GENOMIC DNA]</scope>
    <source>
        <strain evidence="2 3">CP3</strain>
    </source>
</reference>
<keyword evidence="1" id="KW-1133">Transmembrane helix</keyword>
<gene>
    <name evidence="2" type="ORF">BK022_03640</name>
</gene>
<feature type="transmembrane region" description="Helical" evidence="1">
    <location>
        <begin position="105"/>
        <end position="125"/>
    </location>
</feature>
<feature type="transmembrane region" description="Helical" evidence="1">
    <location>
        <begin position="132"/>
        <end position="157"/>
    </location>
</feature>
<sequence length="1317" mass="141096">MSTSLLIPRNSRHRGFMTLVVTANIAGQTRGEPVLLPDRRRRRLSTVVARYKPAPGRRFIVSVHRKGETFLRPTDQSRRLRASWSHTLVGPDDVVLFTTVPLGRGVASIGLAIASIALIAVAPYAAPALAGVLGGAVSVGAVQAGLVIGGVALGYAAQASAAAKKKTERSLFSVTGGGNVPKPGARKPLLYGRCWSTPPLSQKDYLAYDGDTMVLTKRMTLGIGRFQIHAVHVGEAVFWLEGGGIQSPFTATAGPLGTDIEFLYAQPSTIAPGDVISSPSVGGQEMPRPGGNPEWTPWFRLTPQGVTADAAQMSWTYPAIFRVSSQGRNAPTVAGVIFQAREINPNTGEVIGPEFVLHNSSEGATALTTTPLRRSAYVRLPKNGAFQVRAQNAWPEAVGFEQKNAASWDEMAAIKDDVRIRPNTTEIVMRVRAGKGLTVTAFSEIWVDATRIIPVWNGSAWVEQPERKAVWAFADLVRSQHGLALPNGFDQPKASYYHNLLDANDTFDGALPEVSSFWVAASEVLLPLRCDPVKVGPVHSFVRDESRAEPRHILSRRQIVRDSGGATFKTKVEGSDVIVEFDRDGDPRRPDEVRFSYGPATRTPKRYRVNGIRDGLHALKHATWLAAIAVFRGAERRVTTEWDGRLVFPGDHVLSDLWFFKGKQTFGVASASGNVLTLDVTANVPGEWGYGSIRQRDGREWGILRMRGVGPRGLELHPDDVPALAAQTGRSLAAVLARDTQGPTTVVIGELTELQETYVARSAIPSDADHVQIEMVADDFRVWQLLDEQVIAPAPVNADNLAEPLIPQISVLHARCERIETGIEVVWGVSPTRGARNYEADISYDAGGTWEVLSPYGPASSGRAQMRQSDQPVTVRARAFGRTGLSGDYVTTTFTTVAPIVRGELIDDLSITIEKLSAEAQKAVADISDLGSGLLALDQDGVSTEINLAHDTIRGGMRQLAEAISRLADVQANEALNSFEQRQIITVGTKSNHAAILREIVARVSDKEAFAAITDALTARLTLAEGGISGTATAVQGITTRVTQNEGSIFTISQSLTSLQATVSGQDGQIQANAQAAQTLTARADNVDGVLSSQASFLQALQTTQNGHTATLTTYGTSINGIQAQYGVAIELDGQTGGFVLKGIRQLDGSASFSFLIDADVFARSITSPLLQTTQLIATSAQIKELVVDNIHVKDGGISSKVSSSSAGQSASVSISVRTNQKISILVSRLGSAGQRFLSPGAQTGNLELRRNGALITSAPAGFSPQYDRILQGDYVILQPTTIPFDDTPGPGQFTYQVTDTNNLGVGGVYISVEESK</sequence>
<protein>
    <recommendedName>
        <fullName evidence="4">Tip attachment protein J domain-containing protein</fullName>
    </recommendedName>
</protein>
<keyword evidence="1" id="KW-0812">Transmembrane</keyword>